<feature type="transmembrane region" description="Helical" evidence="1">
    <location>
        <begin position="12"/>
        <end position="30"/>
    </location>
</feature>
<name>A0A7W7KG03_PSENT</name>
<gene>
    <name evidence="2" type="ORF">HNP46_000234</name>
</gene>
<evidence type="ECO:0000313" key="2">
    <source>
        <dbReference type="EMBL" id="MBB4861423.1"/>
    </source>
</evidence>
<reference evidence="2 3" key="1">
    <citation type="submission" date="2020-08" db="EMBL/GenBank/DDBJ databases">
        <title>Functional genomics of gut bacteria from endangered species of beetles.</title>
        <authorList>
            <person name="Carlos-Shanley C."/>
        </authorList>
    </citation>
    <scope>NUCLEOTIDE SEQUENCE [LARGE SCALE GENOMIC DNA]</scope>
    <source>
        <strain evidence="2 3">S00179</strain>
    </source>
</reference>
<keyword evidence="1" id="KW-1133">Transmembrane helix</keyword>
<keyword evidence="1" id="KW-0472">Membrane</keyword>
<comment type="caution">
    <text evidence="2">The sequence shown here is derived from an EMBL/GenBank/DDBJ whole genome shotgun (WGS) entry which is preliminary data.</text>
</comment>
<dbReference type="AlphaFoldDB" id="A0A7W7KG03"/>
<proteinExistence type="predicted"/>
<dbReference type="Proteomes" id="UP000566995">
    <property type="component" value="Unassembled WGS sequence"/>
</dbReference>
<evidence type="ECO:0000256" key="1">
    <source>
        <dbReference type="SAM" id="Phobius"/>
    </source>
</evidence>
<sequence length="219" mass="24378">MSLSTGRKMMIIGILGMGLGIGMITMGWNAKQREHQAEPPKIEQKVGSRETGALTYQFFWYGCPHCLSLESAIIEKGKSDPSFDPDRYTLVPLAFKASWELHGRLFYALEEIGFTQADHLQVMTIIQDKHPSTEEEIIISLRPLLASWAAQHDEKDVEPRILALLHSPQVNSKISFAQALARKYGIPGVPAFVLQDGQLVLPSVFAGYKGMIEATLDPR</sequence>
<dbReference type="EMBL" id="JACHLI010000001">
    <property type="protein sequence ID" value="MBB4861423.1"/>
    <property type="molecule type" value="Genomic_DNA"/>
</dbReference>
<dbReference type="RefSeq" id="WP_184585690.1">
    <property type="nucleotide sequence ID" value="NZ_JACHLI010000001.1"/>
</dbReference>
<accession>A0A7W7KG03</accession>
<evidence type="ECO:0000313" key="3">
    <source>
        <dbReference type="Proteomes" id="UP000566995"/>
    </source>
</evidence>
<dbReference type="Gene3D" id="3.40.30.10">
    <property type="entry name" value="Glutaredoxin"/>
    <property type="match status" value="1"/>
</dbReference>
<keyword evidence="1" id="KW-0812">Transmembrane</keyword>
<protein>
    <submittedName>
        <fullName evidence="2">Thiol:disulfide interchange protein DsbA</fullName>
    </submittedName>
</protein>
<dbReference type="InterPro" id="IPR036249">
    <property type="entry name" value="Thioredoxin-like_sf"/>
</dbReference>
<organism evidence="2 3">
    <name type="scientific">Pseudomonas nitroreducens</name>
    <dbReference type="NCBI Taxonomy" id="46680"/>
    <lineage>
        <taxon>Bacteria</taxon>
        <taxon>Pseudomonadati</taxon>
        <taxon>Pseudomonadota</taxon>
        <taxon>Gammaproteobacteria</taxon>
        <taxon>Pseudomonadales</taxon>
        <taxon>Pseudomonadaceae</taxon>
        <taxon>Pseudomonas</taxon>
    </lineage>
</organism>
<dbReference type="SUPFAM" id="SSF52833">
    <property type="entry name" value="Thioredoxin-like"/>
    <property type="match status" value="1"/>
</dbReference>